<evidence type="ECO:0000313" key="2">
    <source>
        <dbReference type="Proteomes" id="UP000239532"/>
    </source>
</evidence>
<keyword evidence="1" id="KW-0449">Lipoprotein</keyword>
<dbReference type="NCBIfam" id="TIGR03511">
    <property type="entry name" value="GldH_lipo"/>
    <property type="match status" value="1"/>
</dbReference>
<gene>
    <name evidence="1" type="ORF">BST86_12695</name>
</gene>
<sequence length="167" mass="18728">MNLVRRLAFGLLAIPVIIGCDDNLVATDSKSFDGASWPASEPAQFLIEPVDTVTDFQIYLNMRNNKSYAYKNLWLITQMKFPQGKIVTDTLEYAMADARGAFLGTGSDVVENKLIYKKEFRFRESGTYQLTLQQAMRKSGSAQPLEQLEGVLDVGYTIEKEIQNGSK</sequence>
<keyword evidence="2" id="KW-1185">Reference proteome</keyword>
<dbReference type="OrthoDB" id="982482at2"/>
<reference evidence="1 2" key="1">
    <citation type="submission" date="2016-11" db="EMBL/GenBank/DDBJ databases">
        <title>Trade-off between light-utilization and light-protection in marine flavobacteria.</title>
        <authorList>
            <person name="Kumagai Y."/>
        </authorList>
    </citation>
    <scope>NUCLEOTIDE SEQUENCE [LARGE SCALE GENOMIC DNA]</scope>
    <source>
        <strain evidence="1 2">JCM 17109</strain>
    </source>
</reference>
<evidence type="ECO:0000313" key="1">
    <source>
        <dbReference type="EMBL" id="PRP67893.1"/>
    </source>
</evidence>
<dbReference type="PROSITE" id="PS51257">
    <property type="entry name" value="PROKAR_LIPOPROTEIN"/>
    <property type="match status" value="1"/>
</dbReference>
<name>A0A2S9WWQ9_9FLAO</name>
<accession>A0A2S9WWQ9</accession>
<organism evidence="1 2">
    <name type="scientific">Nonlabens agnitus</name>
    <dbReference type="NCBI Taxonomy" id="870484"/>
    <lineage>
        <taxon>Bacteria</taxon>
        <taxon>Pseudomonadati</taxon>
        <taxon>Bacteroidota</taxon>
        <taxon>Flavobacteriia</taxon>
        <taxon>Flavobacteriales</taxon>
        <taxon>Flavobacteriaceae</taxon>
        <taxon>Nonlabens</taxon>
    </lineage>
</organism>
<dbReference type="AlphaFoldDB" id="A0A2S9WWQ9"/>
<dbReference type="EMBL" id="MQUC01000003">
    <property type="protein sequence ID" value="PRP67893.1"/>
    <property type="molecule type" value="Genomic_DNA"/>
</dbReference>
<protein>
    <submittedName>
        <fullName evidence="1">Gliding motility lipoprotein GldH</fullName>
    </submittedName>
</protein>
<comment type="caution">
    <text evidence="1">The sequence shown here is derived from an EMBL/GenBank/DDBJ whole genome shotgun (WGS) entry which is preliminary data.</text>
</comment>
<dbReference type="RefSeq" id="WP_105983587.1">
    <property type="nucleotide sequence ID" value="NZ_MQUC01000003.1"/>
</dbReference>
<dbReference type="Pfam" id="PF14109">
    <property type="entry name" value="GldH_lipo"/>
    <property type="match status" value="1"/>
</dbReference>
<dbReference type="InterPro" id="IPR020018">
    <property type="entry name" value="Motility-assoc_lipoprot_GldH"/>
</dbReference>
<proteinExistence type="predicted"/>
<dbReference type="Proteomes" id="UP000239532">
    <property type="component" value="Unassembled WGS sequence"/>
</dbReference>